<keyword evidence="3" id="KW-1185">Reference proteome</keyword>
<dbReference type="PANTHER" id="PTHR43586">
    <property type="entry name" value="CYSTEINE DESULFURASE"/>
    <property type="match status" value="1"/>
</dbReference>
<protein>
    <submittedName>
        <fullName evidence="2">Aminotransferase class V-fold PLP-dependent enzyme</fullName>
    </submittedName>
</protein>
<proteinExistence type="predicted"/>
<dbReference type="Proteomes" id="UP000290365">
    <property type="component" value="Chromosome"/>
</dbReference>
<evidence type="ECO:0000313" key="3">
    <source>
        <dbReference type="Proteomes" id="UP000290365"/>
    </source>
</evidence>
<dbReference type="RefSeq" id="WP_129887845.1">
    <property type="nucleotide sequence ID" value="NZ_CP035758.1"/>
</dbReference>
<evidence type="ECO:0000313" key="2">
    <source>
        <dbReference type="EMBL" id="QBD76781.1"/>
    </source>
</evidence>
<dbReference type="GO" id="GO:0008483">
    <property type="term" value="F:transaminase activity"/>
    <property type="evidence" value="ECO:0007669"/>
    <property type="project" value="UniProtKB-KW"/>
</dbReference>
<dbReference type="SUPFAM" id="SSF53383">
    <property type="entry name" value="PLP-dependent transferases"/>
    <property type="match status" value="1"/>
</dbReference>
<keyword evidence="2" id="KW-0808">Transferase</keyword>
<accession>A0A4V0YYM9</accession>
<dbReference type="KEGG" id="kbs:EPA93_12510"/>
<dbReference type="Gene3D" id="3.90.1150.10">
    <property type="entry name" value="Aspartate Aminotransferase, domain 1"/>
    <property type="match status" value="1"/>
</dbReference>
<reference evidence="2 3" key="1">
    <citation type="submission" date="2019-01" db="EMBL/GenBank/DDBJ databases">
        <title>Ktedonosporobacter rubrisoli SCAWS-G2.</title>
        <authorList>
            <person name="Huang Y."/>
            <person name="Yan B."/>
        </authorList>
    </citation>
    <scope>NUCLEOTIDE SEQUENCE [LARGE SCALE GENOMIC DNA]</scope>
    <source>
        <strain evidence="2 3">SCAWS-G2</strain>
    </source>
</reference>
<organism evidence="2 3">
    <name type="scientific">Ktedonosporobacter rubrisoli</name>
    <dbReference type="NCBI Taxonomy" id="2509675"/>
    <lineage>
        <taxon>Bacteria</taxon>
        <taxon>Bacillati</taxon>
        <taxon>Chloroflexota</taxon>
        <taxon>Ktedonobacteria</taxon>
        <taxon>Ktedonobacterales</taxon>
        <taxon>Ktedonosporobacteraceae</taxon>
        <taxon>Ktedonosporobacter</taxon>
    </lineage>
</organism>
<dbReference type="AlphaFoldDB" id="A0A4V0YYM9"/>
<gene>
    <name evidence="2" type="ORF">EPA93_12510</name>
</gene>
<name>A0A4V0YYM9_KTERU</name>
<dbReference type="Pfam" id="PF00266">
    <property type="entry name" value="Aminotran_5"/>
    <property type="match status" value="1"/>
</dbReference>
<dbReference type="EMBL" id="CP035758">
    <property type="protein sequence ID" value="QBD76781.1"/>
    <property type="molecule type" value="Genomic_DNA"/>
</dbReference>
<dbReference type="Gene3D" id="3.40.640.10">
    <property type="entry name" value="Type I PLP-dependent aspartate aminotransferase-like (Major domain)"/>
    <property type="match status" value="1"/>
</dbReference>
<feature type="domain" description="Aminotransferase class V" evidence="1">
    <location>
        <begin position="63"/>
        <end position="380"/>
    </location>
</feature>
<dbReference type="OrthoDB" id="9804366at2"/>
<dbReference type="InterPro" id="IPR015424">
    <property type="entry name" value="PyrdxlP-dep_Trfase"/>
</dbReference>
<dbReference type="InterPro" id="IPR015421">
    <property type="entry name" value="PyrdxlP-dep_Trfase_major"/>
</dbReference>
<dbReference type="InterPro" id="IPR000192">
    <property type="entry name" value="Aminotrans_V_dom"/>
</dbReference>
<keyword evidence="2" id="KW-0032">Aminotransferase</keyword>
<sequence>MDLLQYTSLLQEVREALPVTAQRVYLNTGTFGPLPSVSAQAIAERARIEMSEGRLPPTFLEREAIYQEARTRIARLLHSDATEIALTHSTSEGLNIVCYGFDWQEGDEVITTNHEHNSALAPLYQLRKRRSIAIRVADLGLKGDRPLAAAIKPLISSRTKLIVVSHISFKTGAVLDIPELTSLAQRIQIPVLVDGAQSAGVLPLDLQTLGIDFYAIPMQKWLCGPEGTGALYVRHSQQTQPLSATYVRFFSLKEDKEVWQYTSEARRLEWGGRQTAALAGQVASLRWLEEEVGYAWIYRRIAALHTYAWHTLQQFPNLRFLTPQPGCSGLLTFRLLGLDPEMVATTLRSTYNIHLRTIKDWQALRISIGFFNTEDEIDALAAALTSIIKSRRNEVMP</sequence>
<evidence type="ECO:0000259" key="1">
    <source>
        <dbReference type="Pfam" id="PF00266"/>
    </source>
</evidence>
<dbReference type="InterPro" id="IPR015422">
    <property type="entry name" value="PyrdxlP-dep_Trfase_small"/>
</dbReference>
<dbReference type="PANTHER" id="PTHR43586:SF4">
    <property type="entry name" value="ISOPENICILLIN N EPIMERASE"/>
    <property type="match status" value="1"/>
</dbReference>